<evidence type="ECO:0000256" key="4">
    <source>
        <dbReference type="ARBA" id="ARBA00007317"/>
    </source>
</evidence>
<keyword evidence="8 12" id="KW-0808">Transferase</keyword>
<dbReference type="InterPro" id="IPR006255">
    <property type="entry name" value="SucB"/>
</dbReference>
<keyword evidence="9 12" id="KW-0450">Lipoyl</keyword>
<protein>
    <recommendedName>
        <fullName evidence="6 12">Dihydrolipoyllysine-residue succinyltransferase component of 2-oxoglutarate dehydrogenase complex</fullName>
        <ecNumber evidence="5 12">2.3.1.61</ecNumber>
    </recommendedName>
    <alternativeName>
        <fullName evidence="12">2-oxoglutarate dehydrogenase complex component E2</fullName>
    </alternativeName>
</protein>
<feature type="region of interest" description="Disordered" evidence="13">
    <location>
        <begin position="187"/>
        <end position="228"/>
    </location>
</feature>
<comment type="cofactor">
    <cofactor evidence="1">
        <name>(R)-lipoate</name>
        <dbReference type="ChEBI" id="CHEBI:83088"/>
    </cofactor>
</comment>
<dbReference type="CDD" id="cd06849">
    <property type="entry name" value="lipoyl_domain"/>
    <property type="match status" value="2"/>
</dbReference>
<evidence type="ECO:0000256" key="3">
    <source>
        <dbReference type="ARBA" id="ARBA00005145"/>
    </source>
</evidence>
<gene>
    <name evidence="16" type="primary">odhB</name>
    <name evidence="16" type="ORF">ACFMB1_06990</name>
</gene>
<dbReference type="InterPro" id="IPR004167">
    <property type="entry name" value="PSBD"/>
</dbReference>
<evidence type="ECO:0000256" key="12">
    <source>
        <dbReference type="RuleBase" id="RU361138"/>
    </source>
</evidence>
<keyword evidence="17" id="KW-1185">Reference proteome</keyword>
<keyword evidence="7 12" id="KW-0816">Tricarboxylic acid cycle</keyword>
<feature type="compositionally biased region" description="Polar residues" evidence="13">
    <location>
        <begin position="187"/>
        <end position="198"/>
    </location>
</feature>
<dbReference type="SUPFAM" id="SSF51230">
    <property type="entry name" value="Single hybrid motif"/>
    <property type="match status" value="2"/>
</dbReference>
<dbReference type="Pfam" id="PF02817">
    <property type="entry name" value="E3_binding"/>
    <property type="match status" value="1"/>
</dbReference>
<evidence type="ECO:0000256" key="2">
    <source>
        <dbReference type="ARBA" id="ARBA00004052"/>
    </source>
</evidence>
<organism evidence="16 17">
    <name type="scientific">Hyphococcus aureus</name>
    <dbReference type="NCBI Taxonomy" id="2666033"/>
    <lineage>
        <taxon>Bacteria</taxon>
        <taxon>Pseudomonadati</taxon>
        <taxon>Pseudomonadota</taxon>
        <taxon>Alphaproteobacteria</taxon>
        <taxon>Parvularculales</taxon>
        <taxon>Parvularculaceae</taxon>
        <taxon>Hyphococcus</taxon>
    </lineage>
</organism>
<comment type="similarity">
    <text evidence="4 12">Belongs to the 2-oxoacid dehydrogenase family.</text>
</comment>
<evidence type="ECO:0000259" key="15">
    <source>
        <dbReference type="PROSITE" id="PS51826"/>
    </source>
</evidence>
<evidence type="ECO:0000256" key="1">
    <source>
        <dbReference type="ARBA" id="ARBA00001938"/>
    </source>
</evidence>
<dbReference type="EMBL" id="JBHPON010000001">
    <property type="protein sequence ID" value="MFC6035284.1"/>
    <property type="molecule type" value="Genomic_DNA"/>
</dbReference>
<dbReference type="NCBIfam" id="NF004309">
    <property type="entry name" value="PRK05704.1"/>
    <property type="match status" value="1"/>
</dbReference>
<dbReference type="GO" id="GO:0004149">
    <property type="term" value="F:dihydrolipoyllysine-residue succinyltransferase activity"/>
    <property type="evidence" value="ECO:0007669"/>
    <property type="project" value="UniProtKB-EC"/>
</dbReference>
<dbReference type="InterPro" id="IPR036625">
    <property type="entry name" value="E3-bd_dom_sf"/>
</dbReference>
<dbReference type="Pfam" id="PF00364">
    <property type="entry name" value="Biotin_lipoyl"/>
    <property type="match status" value="2"/>
</dbReference>
<dbReference type="InterPro" id="IPR000089">
    <property type="entry name" value="Biotin_lipoyl"/>
</dbReference>
<evidence type="ECO:0000313" key="16">
    <source>
        <dbReference type="EMBL" id="MFC6035284.1"/>
    </source>
</evidence>
<evidence type="ECO:0000256" key="9">
    <source>
        <dbReference type="ARBA" id="ARBA00022823"/>
    </source>
</evidence>
<feature type="domain" description="Lipoyl-binding" evidence="14">
    <location>
        <begin position="2"/>
        <end position="77"/>
    </location>
</feature>
<evidence type="ECO:0000256" key="13">
    <source>
        <dbReference type="SAM" id="MobiDB-lite"/>
    </source>
</evidence>
<feature type="domain" description="Lipoyl-binding" evidence="14">
    <location>
        <begin position="106"/>
        <end position="181"/>
    </location>
</feature>
<dbReference type="Proteomes" id="UP001596116">
    <property type="component" value="Unassembled WGS sequence"/>
</dbReference>
<dbReference type="Gene3D" id="2.40.50.100">
    <property type="match status" value="2"/>
</dbReference>
<comment type="catalytic activity">
    <reaction evidence="11 12">
        <text>N(6)-[(R)-dihydrolipoyl]-L-lysyl-[protein] + succinyl-CoA = N(6)-[(R)-S(8)-succinyldihydrolipoyl]-L-lysyl-[protein] + CoA</text>
        <dbReference type="Rhea" id="RHEA:15213"/>
        <dbReference type="Rhea" id="RHEA-COMP:10475"/>
        <dbReference type="Rhea" id="RHEA-COMP:20092"/>
        <dbReference type="ChEBI" id="CHEBI:57287"/>
        <dbReference type="ChEBI" id="CHEBI:57292"/>
        <dbReference type="ChEBI" id="CHEBI:83100"/>
        <dbReference type="ChEBI" id="CHEBI:83120"/>
        <dbReference type="EC" id="2.3.1.61"/>
    </reaction>
</comment>
<dbReference type="Gene3D" id="3.30.559.10">
    <property type="entry name" value="Chloramphenicol acetyltransferase-like domain"/>
    <property type="match status" value="1"/>
</dbReference>
<name>A0ABW1KUS5_9PROT</name>
<dbReference type="InterPro" id="IPR003016">
    <property type="entry name" value="2-oxoA_DH_lipoyl-BS"/>
</dbReference>
<feature type="domain" description="Peripheral subunit-binding (PSBD)" evidence="15">
    <location>
        <begin position="223"/>
        <end position="260"/>
    </location>
</feature>
<dbReference type="InterPro" id="IPR011053">
    <property type="entry name" value="Single_hybrid_motif"/>
</dbReference>
<reference evidence="16 17" key="1">
    <citation type="submission" date="2024-09" db="EMBL/GenBank/DDBJ databases">
        <authorList>
            <person name="Zhang Z.-H."/>
        </authorList>
    </citation>
    <scope>NUCLEOTIDE SEQUENCE [LARGE SCALE GENOMIC DNA]</scope>
    <source>
        <strain evidence="16 17">HHTR114</strain>
    </source>
</reference>
<dbReference type="PROSITE" id="PS50968">
    <property type="entry name" value="BIOTINYL_LIPOYL"/>
    <property type="match status" value="2"/>
</dbReference>
<dbReference type="PANTHER" id="PTHR43416:SF5">
    <property type="entry name" value="DIHYDROLIPOYLLYSINE-RESIDUE SUCCINYLTRANSFERASE COMPONENT OF 2-OXOGLUTARATE DEHYDROGENASE COMPLEX, MITOCHONDRIAL"/>
    <property type="match status" value="1"/>
</dbReference>
<evidence type="ECO:0000259" key="14">
    <source>
        <dbReference type="PROSITE" id="PS50968"/>
    </source>
</evidence>
<evidence type="ECO:0000256" key="6">
    <source>
        <dbReference type="ARBA" id="ARBA00019511"/>
    </source>
</evidence>
<feature type="compositionally biased region" description="Low complexity" evidence="13">
    <location>
        <begin position="81"/>
        <end position="102"/>
    </location>
</feature>
<dbReference type="EC" id="2.3.1.61" evidence="5 12"/>
<dbReference type="PANTHER" id="PTHR43416">
    <property type="entry name" value="DIHYDROLIPOYLLYSINE-RESIDUE SUCCINYLTRANSFERASE COMPONENT OF 2-OXOGLUTARATE DEHYDROGENASE COMPLEX, MITOCHONDRIAL-RELATED"/>
    <property type="match status" value="1"/>
</dbReference>
<feature type="region of interest" description="Disordered" evidence="13">
    <location>
        <begin position="80"/>
        <end position="105"/>
    </location>
</feature>
<dbReference type="SUPFAM" id="SSF47005">
    <property type="entry name" value="Peripheral subunit-binding domain of 2-oxo acid dehydrogenase complex"/>
    <property type="match status" value="1"/>
</dbReference>
<dbReference type="InterPro" id="IPR001078">
    <property type="entry name" value="2-oxoacid_DH_actylTfrase"/>
</dbReference>
<sequence>MTTEIRVPTLGESVTEATIARWMKKEGEAVAVDEPLVELETDKVSVEVPAPAAGVLSSIAAQEGDTVEVDALLGSIEAEGKASAPAKKAETKAPAPKKAAAASGKEIEVTVPASGESVTEADIGEWFKKVGDTVELDEPLVSLETDKAAMDVPSPASGVLKDIRAQEGDTVEVGAVIAVIAEGASAGKSNGAATNGVNDPSPREVAASGESVMEGARPRPSAELSPAPRRVVAERGLDPSSIEGTGKGGRITKGDALKADVKPAQAKAPSAPKDLGPREERVKMSRLRQTIARRLKEAQDTAAMLTTFNDVDMTAVMELRGQYKELFEKKHGIKLGFMSFFAKACVHALKEVPDVNAEIDGTDIIYKNHYDIGIAVGTDKGLVVPVIRDADMKSMAEIELEIADFGRRARSGDLKIEEMQGGTFTITNGGIYGSLLSTPILNQPQSGILGMHRIEQRPIARNGEVVIRPMMYLAMSYDHRIVDGKGAVTFLVRVKENLEDPQRLLLDL</sequence>
<dbReference type="PROSITE" id="PS00189">
    <property type="entry name" value="LIPOYL"/>
    <property type="match status" value="2"/>
</dbReference>
<dbReference type="PROSITE" id="PS51826">
    <property type="entry name" value="PSBD"/>
    <property type="match status" value="1"/>
</dbReference>
<evidence type="ECO:0000256" key="10">
    <source>
        <dbReference type="ARBA" id="ARBA00023315"/>
    </source>
</evidence>
<evidence type="ECO:0000256" key="7">
    <source>
        <dbReference type="ARBA" id="ARBA00022532"/>
    </source>
</evidence>
<comment type="pathway">
    <text evidence="3 12">Amino-acid degradation; L-lysine degradation via saccharopine pathway; glutaryl-CoA from L-lysine: step 6/6.</text>
</comment>
<dbReference type="InterPro" id="IPR050537">
    <property type="entry name" value="2-oxoacid_dehydrogenase"/>
</dbReference>
<accession>A0ABW1KUS5</accession>
<dbReference type="SUPFAM" id="SSF52777">
    <property type="entry name" value="CoA-dependent acyltransferases"/>
    <property type="match status" value="1"/>
</dbReference>
<evidence type="ECO:0000313" key="17">
    <source>
        <dbReference type="Proteomes" id="UP001596116"/>
    </source>
</evidence>
<proteinExistence type="inferred from homology"/>
<dbReference type="InterPro" id="IPR023213">
    <property type="entry name" value="CAT-like_dom_sf"/>
</dbReference>
<comment type="caution">
    <text evidence="16">The sequence shown here is derived from an EMBL/GenBank/DDBJ whole genome shotgun (WGS) entry which is preliminary data.</text>
</comment>
<dbReference type="Pfam" id="PF00198">
    <property type="entry name" value="2-oxoacid_dh"/>
    <property type="match status" value="1"/>
</dbReference>
<dbReference type="RefSeq" id="WP_379879391.1">
    <property type="nucleotide sequence ID" value="NZ_JBHPON010000001.1"/>
</dbReference>
<comment type="function">
    <text evidence="2 12">E2 component of the 2-oxoglutarate dehydrogenase (OGDH) complex which catalyzes the second step in the conversion of 2-oxoglutarate to succinyl-CoA and CO(2).</text>
</comment>
<dbReference type="Gene3D" id="4.10.320.10">
    <property type="entry name" value="E3-binding domain"/>
    <property type="match status" value="1"/>
</dbReference>
<evidence type="ECO:0000256" key="5">
    <source>
        <dbReference type="ARBA" id="ARBA00012945"/>
    </source>
</evidence>
<evidence type="ECO:0000256" key="8">
    <source>
        <dbReference type="ARBA" id="ARBA00022679"/>
    </source>
</evidence>
<keyword evidence="10 12" id="KW-0012">Acyltransferase</keyword>
<evidence type="ECO:0000256" key="11">
    <source>
        <dbReference type="ARBA" id="ARBA00052761"/>
    </source>
</evidence>
<dbReference type="NCBIfam" id="TIGR01347">
    <property type="entry name" value="sucB"/>
    <property type="match status" value="1"/>
</dbReference>